<evidence type="ECO:0000256" key="1">
    <source>
        <dbReference type="SAM" id="MobiDB-lite"/>
    </source>
</evidence>
<feature type="compositionally biased region" description="Basic and acidic residues" evidence="1">
    <location>
        <begin position="56"/>
        <end position="73"/>
    </location>
</feature>
<reference evidence="2" key="1">
    <citation type="submission" date="2023-07" db="EMBL/GenBank/DDBJ databases">
        <title>draft genome sequence of fig (Ficus carica).</title>
        <authorList>
            <person name="Takahashi T."/>
            <person name="Nishimura K."/>
        </authorList>
    </citation>
    <scope>NUCLEOTIDE SEQUENCE</scope>
</reference>
<protein>
    <submittedName>
        <fullName evidence="2">Uncharacterized protein</fullName>
    </submittedName>
</protein>
<dbReference type="EMBL" id="BTGU01000062">
    <property type="protein sequence ID" value="GMN56176.1"/>
    <property type="molecule type" value="Genomic_DNA"/>
</dbReference>
<keyword evidence="3" id="KW-1185">Reference proteome</keyword>
<sequence length="73" mass="8400">MRVQQDELIRVWFLQWLTMVSKHGPRRLRLLHICPLPPCEGVEPLQSGAGGGLMSRPDHPRRTDHANDGRDYT</sequence>
<dbReference type="AlphaFoldDB" id="A0AA88AYP5"/>
<gene>
    <name evidence="2" type="ORF">TIFTF001_025293</name>
</gene>
<accession>A0AA88AYP5</accession>
<name>A0AA88AYP5_FICCA</name>
<organism evidence="2 3">
    <name type="scientific">Ficus carica</name>
    <name type="common">Common fig</name>
    <dbReference type="NCBI Taxonomy" id="3494"/>
    <lineage>
        <taxon>Eukaryota</taxon>
        <taxon>Viridiplantae</taxon>
        <taxon>Streptophyta</taxon>
        <taxon>Embryophyta</taxon>
        <taxon>Tracheophyta</taxon>
        <taxon>Spermatophyta</taxon>
        <taxon>Magnoliopsida</taxon>
        <taxon>eudicotyledons</taxon>
        <taxon>Gunneridae</taxon>
        <taxon>Pentapetalae</taxon>
        <taxon>rosids</taxon>
        <taxon>fabids</taxon>
        <taxon>Rosales</taxon>
        <taxon>Moraceae</taxon>
        <taxon>Ficeae</taxon>
        <taxon>Ficus</taxon>
    </lineage>
</organism>
<evidence type="ECO:0000313" key="3">
    <source>
        <dbReference type="Proteomes" id="UP001187192"/>
    </source>
</evidence>
<dbReference type="Proteomes" id="UP001187192">
    <property type="component" value="Unassembled WGS sequence"/>
</dbReference>
<proteinExistence type="predicted"/>
<evidence type="ECO:0000313" key="2">
    <source>
        <dbReference type="EMBL" id="GMN56176.1"/>
    </source>
</evidence>
<feature type="region of interest" description="Disordered" evidence="1">
    <location>
        <begin position="44"/>
        <end position="73"/>
    </location>
</feature>
<comment type="caution">
    <text evidence="2">The sequence shown here is derived from an EMBL/GenBank/DDBJ whole genome shotgun (WGS) entry which is preliminary data.</text>
</comment>